<dbReference type="Gramene" id="rna48878">
    <property type="protein sequence ID" value="RHN42436.1"/>
    <property type="gene ID" value="gene48878"/>
</dbReference>
<accession>A0A396GMT5</accession>
<dbReference type="Proteomes" id="UP000265566">
    <property type="component" value="Chromosome 8"/>
</dbReference>
<name>A0A396GMT5_MEDTR</name>
<comment type="caution">
    <text evidence="1">The sequence shown here is derived from an EMBL/GenBank/DDBJ whole genome shotgun (WGS) entry which is preliminary data.</text>
</comment>
<gene>
    <name evidence="1" type="ORF">MtrunA17_Chr8g0376871</name>
</gene>
<protein>
    <submittedName>
        <fullName evidence="1">Uncharacterized protein</fullName>
    </submittedName>
</protein>
<reference evidence="1" key="1">
    <citation type="journal article" date="2018" name="Nat. Plants">
        <title>Whole-genome landscape of Medicago truncatula symbiotic genes.</title>
        <authorList>
            <person name="Pecrix Y."/>
            <person name="Gamas P."/>
            <person name="Carrere S."/>
        </authorList>
    </citation>
    <scope>NUCLEOTIDE SEQUENCE</scope>
    <source>
        <tissue evidence="1">Leaves</tissue>
    </source>
</reference>
<dbReference type="EMBL" id="PSQE01000008">
    <property type="protein sequence ID" value="RHN42436.1"/>
    <property type="molecule type" value="Genomic_DNA"/>
</dbReference>
<organism evidence="1">
    <name type="scientific">Medicago truncatula</name>
    <name type="common">Barrel medic</name>
    <name type="synonym">Medicago tribuloides</name>
    <dbReference type="NCBI Taxonomy" id="3880"/>
    <lineage>
        <taxon>Eukaryota</taxon>
        <taxon>Viridiplantae</taxon>
        <taxon>Streptophyta</taxon>
        <taxon>Embryophyta</taxon>
        <taxon>Tracheophyta</taxon>
        <taxon>Spermatophyta</taxon>
        <taxon>Magnoliopsida</taxon>
        <taxon>eudicotyledons</taxon>
        <taxon>Gunneridae</taxon>
        <taxon>Pentapetalae</taxon>
        <taxon>rosids</taxon>
        <taxon>fabids</taxon>
        <taxon>Fabales</taxon>
        <taxon>Fabaceae</taxon>
        <taxon>Papilionoideae</taxon>
        <taxon>50 kb inversion clade</taxon>
        <taxon>NPAAA clade</taxon>
        <taxon>Hologalegina</taxon>
        <taxon>IRL clade</taxon>
        <taxon>Trifolieae</taxon>
        <taxon>Medicago</taxon>
    </lineage>
</organism>
<dbReference type="AlphaFoldDB" id="A0A396GMT5"/>
<proteinExistence type="predicted"/>
<sequence length="43" mass="5223">MRCKIRKGAKRWGAKSLKKKKEEMQNRTIDLAFLFLLQFFYSI</sequence>
<evidence type="ECO:0000313" key="1">
    <source>
        <dbReference type="EMBL" id="RHN42436.1"/>
    </source>
</evidence>